<name>A0A4U0XNZ5_9PEZI</name>
<evidence type="ECO:0000313" key="4">
    <source>
        <dbReference type="Proteomes" id="UP000308768"/>
    </source>
</evidence>
<keyword evidence="4" id="KW-1185">Reference proteome</keyword>
<dbReference type="PANTHER" id="PTHR28229">
    <property type="entry name" value="TRANSLOCATION PROTEIN SEC66"/>
    <property type="match status" value="1"/>
</dbReference>
<dbReference type="GO" id="GO:0031204">
    <property type="term" value="P:post-translational protein targeting to membrane, translocation"/>
    <property type="evidence" value="ECO:0007669"/>
    <property type="project" value="InterPro"/>
</dbReference>
<accession>A0A4U0XNZ5</accession>
<dbReference type="GO" id="GO:0031207">
    <property type="term" value="C:Sec62/Sec63 complex"/>
    <property type="evidence" value="ECO:0007669"/>
    <property type="project" value="InterPro"/>
</dbReference>
<dbReference type="Pfam" id="PF09802">
    <property type="entry name" value="Sec66"/>
    <property type="match status" value="1"/>
</dbReference>
<keyword evidence="2" id="KW-0472">Membrane</keyword>
<proteinExistence type="predicted"/>
<evidence type="ECO:0000313" key="3">
    <source>
        <dbReference type="EMBL" id="TKA78106.1"/>
    </source>
</evidence>
<keyword evidence="2" id="KW-1133">Transmembrane helix</keyword>
<evidence type="ECO:0000256" key="1">
    <source>
        <dbReference type="SAM" id="MobiDB-lite"/>
    </source>
</evidence>
<reference evidence="3 4" key="1">
    <citation type="submission" date="2017-03" db="EMBL/GenBank/DDBJ databases">
        <title>Genomes of endolithic fungi from Antarctica.</title>
        <authorList>
            <person name="Coleine C."/>
            <person name="Masonjones S."/>
            <person name="Stajich J.E."/>
        </authorList>
    </citation>
    <scope>NUCLEOTIDE SEQUENCE [LARGE SCALE GENOMIC DNA]</scope>
    <source>
        <strain evidence="3 4">CCFEE 5187</strain>
    </source>
</reference>
<feature type="region of interest" description="Disordered" evidence="1">
    <location>
        <begin position="200"/>
        <end position="260"/>
    </location>
</feature>
<feature type="compositionally biased region" description="Low complexity" evidence="1">
    <location>
        <begin position="200"/>
        <end position="228"/>
    </location>
</feature>
<evidence type="ECO:0000256" key="2">
    <source>
        <dbReference type="SAM" id="Phobius"/>
    </source>
</evidence>
<dbReference type="AlphaFoldDB" id="A0A4U0XNZ5"/>
<dbReference type="STRING" id="331657.A0A4U0XNZ5"/>
<dbReference type="Proteomes" id="UP000308768">
    <property type="component" value="Unassembled WGS sequence"/>
</dbReference>
<comment type="caution">
    <text evidence="3">The sequence shown here is derived from an EMBL/GenBank/DDBJ whole genome shotgun (WGS) entry which is preliminary data.</text>
</comment>
<dbReference type="EMBL" id="NAJN01000156">
    <property type="protein sequence ID" value="TKA78106.1"/>
    <property type="molecule type" value="Genomic_DNA"/>
</dbReference>
<feature type="compositionally biased region" description="Gly residues" evidence="1">
    <location>
        <begin position="241"/>
        <end position="251"/>
    </location>
</feature>
<protein>
    <recommendedName>
        <fullName evidence="5">Translocation protein sec66</fullName>
    </recommendedName>
</protein>
<feature type="transmembrane region" description="Helical" evidence="2">
    <location>
        <begin position="6"/>
        <end position="28"/>
    </location>
</feature>
<keyword evidence="2" id="KW-0812">Transmembrane</keyword>
<dbReference type="PANTHER" id="PTHR28229:SF1">
    <property type="entry name" value="TRANSLOCATION PROTEIN SEC66"/>
    <property type="match status" value="1"/>
</dbReference>
<dbReference type="InterPro" id="IPR018624">
    <property type="entry name" value="Sec66"/>
</dbReference>
<sequence length="260" mass="28042">MVDWIGLAVPIAYLSILVISLATFSSLYRKRKISKSASLEPWFPPHLQKNIYLSLLHLEPSEGSEKPTRVPDSVLKAALLRRATEDIHRLIAIRNAKGALKTLLARGSVGDDLGQRFDRAEKEIEDELKDVVNEANAFAPNWGQTVFQSASEMANNNLIRARMAELQSQAAVERAWWDKKRANTSSEFMKELDAAVEEQSSVSSKVAALDSSSTSSRTGSVAAPAAAGPGRGCDDDAVIVEGGGPAVGGQGSARKKKAKK</sequence>
<evidence type="ECO:0008006" key="5">
    <source>
        <dbReference type="Google" id="ProtNLM"/>
    </source>
</evidence>
<gene>
    <name evidence="3" type="ORF">B0A49_01790</name>
</gene>
<organism evidence="3 4">
    <name type="scientific">Cryomyces minteri</name>
    <dbReference type="NCBI Taxonomy" id="331657"/>
    <lineage>
        <taxon>Eukaryota</taxon>
        <taxon>Fungi</taxon>
        <taxon>Dikarya</taxon>
        <taxon>Ascomycota</taxon>
        <taxon>Pezizomycotina</taxon>
        <taxon>Dothideomycetes</taxon>
        <taxon>Dothideomycetes incertae sedis</taxon>
        <taxon>Cryomyces</taxon>
    </lineage>
</organism>
<dbReference type="OrthoDB" id="73168at2759"/>